<gene>
    <name evidence="2" type="ORF">PSAN_39270</name>
    <name evidence="3" type="ORF">SAMN04490179_3370</name>
</gene>
<dbReference type="Proteomes" id="UP000748067">
    <property type="component" value="Unassembled WGS sequence"/>
</dbReference>
<organism evidence="3 4">
    <name type="scientific">Pseudomonas antarctica</name>
    <dbReference type="NCBI Taxonomy" id="219572"/>
    <lineage>
        <taxon>Bacteria</taxon>
        <taxon>Pseudomonadati</taxon>
        <taxon>Pseudomonadota</taxon>
        <taxon>Gammaproteobacteria</taxon>
        <taxon>Pseudomonadales</taxon>
        <taxon>Pseudomonadaceae</taxon>
        <taxon>Pseudomonas</taxon>
    </lineage>
</organism>
<reference evidence="2 5" key="1">
    <citation type="submission" date="2015-01" db="EMBL/GenBank/DDBJ databases">
        <title>Genome Sequence of Pseudomonas antarctica CMS 35.</title>
        <authorList>
            <person name="Voget S."/>
            <person name="Chow J."/>
            <person name="Daniel R."/>
            <person name="Streit W."/>
        </authorList>
    </citation>
    <scope>NUCLEOTIDE SEQUENCE [LARGE SCALE GENOMIC DNA]</scope>
    <source>
        <strain evidence="2 5">CMS 35</strain>
    </source>
</reference>
<keyword evidence="5" id="KW-1185">Reference proteome</keyword>
<protein>
    <submittedName>
        <fullName evidence="3">Uncharacterized protein</fullName>
    </submittedName>
</protein>
<proteinExistence type="predicted"/>
<name>A0A1G9ZYL1_9PSED</name>
<accession>A0A1G9ZYL1</accession>
<dbReference type="AlphaFoldDB" id="A0A1G9ZYL1"/>
<dbReference type="EMBL" id="LT629704">
    <property type="protein sequence ID" value="SDN25991.1"/>
    <property type="molecule type" value="Genomic_DNA"/>
</dbReference>
<evidence type="ECO:0000313" key="3">
    <source>
        <dbReference type="EMBL" id="SDN25991.1"/>
    </source>
</evidence>
<sequence length="73" mass="8153">MTRRLYMLRQPQRLCDRAGTPALLLALLRRSRSPNSHRQQLAHRSKTTTPGLDLGAQFANQVGDGTDAVQALR</sequence>
<dbReference type="Proteomes" id="UP000182470">
    <property type="component" value="Chromosome I"/>
</dbReference>
<evidence type="ECO:0000313" key="5">
    <source>
        <dbReference type="Proteomes" id="UP000748067"/>
    </source>
</evidence>
<evidence type="ECO:0000313" key="2">
    <source>
        <dbReference type="EMBL" id="KAF2406999.1"/>
    </source>
</evidence>
<dbReference type="EMBL" id="JXDI01000002">
    <property type="protein sequence ID" value="KAF2406999.1"/>
    <property type="molecule type" value="Genomic_DNA"/>
</dbReference>
<evidence type="ECO:0000313" key="4">
    <source>
        <dbReference type="Proteomes" id="UP000182470"/>
    </source>
</evidence>
<evidence type="ECO:0000256" key="1">
    <source>
        <dbReference type="SAM" id="MobiDB-lite"/>
    </source>
</evidence>
<feature type="region of interest" description="Disordered" evidence="1">
    <location>
        <begin position="33"/>
        <end position="53"/>
    </location>
</feature>
<reference evidence="3 4" key="2">
    <citation type="submission" date="2016-10" db="EMBL/GenBank/DDBJ databases">
        <authorList>
            <person name="de Groot N.N."/>
        </authorList>
    </citation>
    <scope>NUCLEOTIDE SEQUENCE [LARGE SCALE GENOMIC DNA]</scope>
    <source>
        <strain evidence="3 4">BS2772</strain>
    </source>
</reference>